<dbReference type="PROSITE" id="PS50244">
    <property type="entry name" value="S5A_REDUCTASE"/>
    <property type="match status" value="1"/>
</dbReference>
<dbReference type="Pfam" id="PF06966">
    <property type="entry name" value="DUF1295"/>
    <property type="match status" value="1"/>
</dbReference>
<evidence type="ECO:0000313" key="2">
    <source>
        <dbReference type="EMBL" id="TRX99219.1"/>
    </source>
</evidence>
<dbReference type="Gene3D" id="1.20.120.1630">
    <property type="match status" value="1"/>
</dbReference>
<dbReference type="PANTHER" id="PTHR32251">
    <property type="entry name" value="3-OXO-5-ALPHA-STEROID 4-DEHYDROGENASE"/>
    <property type="match status" value="1"/>
</dbReference>
<organism evidence="2 3">
    <name type="scientific">Acholeplasma laidlawii</name>
    <dbReference type="NCBI Taxonomy" id="2148"/>
    <lineage>
        <taxon>Bacteria</taxon>
        <taxon>Bacillati</taxon>
        <taxon>Mycoplasmatota</taxon>
        <taxon>Mollicutes</taxon>
        <taxon>Acholeplasmatales</taxon>
        <taxon>Acholeplasmataceae</taxon>
        <taxon>Acholeplasma</taxon>
    </lineage>
</organism>
<dbReference type="EMBL" id="VKID01000002">
    <property type="protein sequence ID" value="TRX99219.1"/>
    <property type="molecule type" value="Genomic_DNA"/>
</dbReference>
<dbReference type="GeneID" id="41339386"/>
<protein>
    <submittedName>
        <fullName evidence="2">DUF1295 domain-containing protein</fullName>
    </submittedName>
</protein>
<keyword evidence="1" id="KW-1133">Transmembrane helix</keyword>
<feature type="transmembrane region" description="Helical" evidence="1">
    <location>
        <begin position="67"/>
        <end position="83"/>
    </location>
</feature>
<evidence type="ECO:0000256" key="1">
    <source>
        <dbReference type="SAM" id="Phobius"/>
    </source>
</evidence>
<feature type="transmembrane region" description="Helical" evidence="1">
    <location>
        <begin position="37"/>
        <end position="55"/>
    </location>
</feature>
<feature type="transmembrane region" description="Helical" evidence="1">
    <location>
        <begin position="246"/>
        <end position="266"/>
    </location>
</feature>
<comment type="caution">
    <text evidence="2">The sequence shown here is derived from an EMBL/GenBank/DDBJ whole genome shotgun (WGS) entry which is preliminary data.</text>
</comment>
<feature type="transmembrane region" description="Helical" evidence="1">
    <location>
        <begin position="172"/>
        <end position="191"/>
    </location>
</feature>
<keyword evidence="1" id="KW-0472">Membrane</keyword>
<feature type="transmembrane region" description="Helical" evidence="1">
    <location>
        <begin position="89"/>
        <end position="108"/>
    </location>
</feature>
<feature type="transmembrane region" description="Helical" evidence="1">
    <location>
        <begin position="272"/>
        <end position="292"/>
    </location>
</feature>
<dbReference type="GO" id="GO:0016020">
    <property type="term" value="C:membrane"/>
    <property type="evidence" value="ECO:0007669"/>
    <property type="project" value="TreeGrafter"/>
</dbReference>
<name>A0A553IG92_ACHLA</name>
<keyword evidence="1" id="KW-0812">Transmembrane</keyword>
<evidence type="ECO:0000313" key="3">
    <source>
        <dbReference type="Proteomes" id="UP000315938"/>
    </source>
</evidence>
<sequence length="318" mass="36396">MKRRLLTIIMVVLALTLSVLGFVFGGFDLTNLQKETLNILVIVCGISMAYCFIVGELSGNNSQMDKLWSILPIAYAWIVAVKGSMHPRLIVMALLITIWGVRLTLNFAKKGAYSFKFWAGEEDYRWIVLRKDPKLNKKWKWALFDLVFISVFQNALVLAITLPLLAVMESAMAFNIFDGLIAALLLGFIILETIADRQQMSFQTKKYSLLKEGKSLKDLPAPYNLGFNTQGLWERSRHPNYFSEQAIWIVLYLFTISAGVASYIFFNWTLVGAMVLILLFMGSSLFSENISLSKYPMYKDYIHKVSKYVPLRRYNKIK</sequence>
<dbReference type="Proteomes" id="UP000315938">
    <property type="component" value="Unassembled WGS sequence"/>
</dbReference>
<accession>A0A553IG92</accession>
<dbReference type="InterPro" id="IPR010721">
    <property type="entry name" value="UstE-like"/>
</dbReference>
<dbReference type="AlphaFoldDB" id="A0A553IG92"/>
<proteinExistence type="predicted"/>
<dbReference type="PANTHER" id="PTHR32251:SF23">
    <property type="entry name" value="3-OXO-5-ALPHA-STEROID 4-DEHYDROGENASE (DUF1295)"/>
    <property type="match status" value="1"/>
</dbReference>
<feature type="transmembrane region" description="Helical" evidence="1">
    <location>
        <begin position="141"/>
        <end position="166"/>
    </location>
</feature>
<gene>
    <name evidence="2" type="ORF">FNV44_05805</name>
</gene>
<dbReference type="RefSeq" id="WP_012243179.1">
    <property type="nucleotide sequence ID" value="NZ_JACAOF010000003.1"/>
</dbReference>
<reference evidence="2 3" key="1">
    <citation type="submission" date="2019-07" db="EMBL/GenBank/DDBJ databases">
        <title>Genome sequence of Acholeplasma laidlawii strain with increased resistance to erythromycin.</title>
        <authorList>
            <person name="Medvedeva E.S."/>
            <person name="Baranova N.B."/>
            <person name="Siniagina M.N."/>
            <person name="Mouzykantov A."/>
            <person name="Chernova O.A."/>
            <person name="Chernov V.M."/>
        </authorList>
    </citation>
    <scope>NUCLEOTIDE SEQUENCE [LARGE SCALE GENOMIC DNA]</scope>
    <source>
        <strain evidence="2 3">PG8REry</strain>
    </source>
</reference>